<organism evidence="2 3">
    <name type="scientific">Eutrema salsugineum</name>
    <name type="common">Saltwater cress</name>
    <name type="synonym">Sisymbrium salsugineum</name>
    <dbReference type="NCBI Taxonomy" id="72664"/>
    <lineage>
        <taxon>Eukaryota</taxon>
        <taxon>Viridiplantae</taxon>
        <taxon>Streptophyta</taxon>
        <taxon>Embryophyta</taxon>
        <taxon>Tracheophyta</taxon>
        <taxon>Spermatophyta</taxon>
        <taxon>Magnoliopsida</taxon>
        <taxon>eudicotyledons</taxon>
        <taxon>Gunneridae</taxon>
        <taxon>Pentapetalae</taxon>
        <taxon>rosids</taxon>
        <taxon>malvids</taxon>
        <taxon>Brassicales</taxon>
        <taxon>Brassicaceae</taxon>
        <taxon>Eutremeae</taxon>
        <taxon>Eutrema</taxon>
    </lineage>
</organism>
<evidence type="ECO:0000313" key="2">
    <source>
        <dbReference type="EMBL" id="ESQ56350.1"/>
    </source>
</evidence>
<feature type="region of interest" description="Disordered" evidence="1">
    <location>
        <begin position="1"/>
        <end position="60"/>
    </location>
</feature>
<dbReference type="SUPFAM" id="SSF49599">
    <property type="entry name" value="TRAF domain-like"/>
    <property type="match status" value="1"/>
</dbReference>
<sequence length="130" mass="14549">MLKVIEKKRNIVEGDDSSCDDGSTDSEDDCDGDGDNETKDSDGDEEDVDYAPSNSDDDVHISNTVKRFNALRMVWGLSQVLSLETFNDPKNGYIFEGEQCEFSVDVMVASPFANWEVISFDEKLPFPKFS</sequence>
<keyword evidence="3" id="KW-1185">Reference proteome</keyword>
<protein>
    <recommendedName>
        <fullName evidence="4">MATH domain-containing protein</fullName>
    </recommendedName>
</protein>
<dbReference type="Gene3D" id="2.60.210.10">
    <property type="entry name" value="Apoptosis, Tumor Necrosis Factor Receptor Associated Protein 2, Chain A"/>
    <property type="match status" value="1"/>
</dbReference>
<evidence type="ECO:0008006" key="4">
    <source>
        <dbReference type="Google" id="ProtNLM"/>
    </source>
</evidence>
<dbReference type="PANTHER" id="PTHR46162:SF5">
    <property type="entry name" value="T23K8.6-RELATED"/>
    <property type="match status" value="1"/>
</dbReference>
<dbReference type="AlphaFoldDB" id="V4M063"/>
<dbReference type="PANTHER" id="PTHR46162">
    <property type="entry name" value="TRAF-LIKE FAMILY PROTEIN"/>
    <property type="match status" value="1"/>
</dbReference>
<name>V4M063_EUTSA</name>
<dbReference type="Proteomes" id="UP000030689">
    <property type="component" value="Unassembled WGS sequence"/>
</dbReference>
<dbReference type="Gramene" id="ESQ56350">
    <property type="protein sequence ID" value="ESQ56350"/>
    <property type="gene ID" value="EUTSA_v10026949mg"/>
</dbReference>
<accession>V4M063</accession>
<feature type="compositionally biased region" description="Acidic residues" evidence="1">
    <location>
        <begin position="13"/>
        <end position="35"/>
    </location>
</feature>
<evidence type="ECO:0000256" key="1">
    <source>
        <dbReference type="SAM" id="MobiDB-lite"/>
    </source>
</evidence>
<evidence type="ECO:0000313" key="3">
    <source>
        <dbReference type="Proteomes" id="UP000030689"/>
    </source>
</evidence>
<dbReference type="EMBL" id="KI517384">
    <property type="protein sequence ID" value="ESQ56350.1"/>
    <property type="molecule type" value="Genomic_DNA"/>
</dbReference>
<gene>
    <name evidence="2" type="ORF">EUTSA_v10026949mg</name>
</gene>
<dbReference type="InterPro" id="IPR008974">
    <property type="entry name" value="TRAF-like"/>
</dbReference>
<reference evidence="2 3" key="1">
    <citation type="journal article" date="2013" name="Front. Plant Sci.">
        <title>The Reference Genome of the Halophytic Plant Eutrema salsugineum.</title>
        <authorList>
            <person name="Yang R."/>
            <person name="Jarvis D.E."/>
            <person name="Chen H."/>
            <person name="Beilstein M.A."/>
            <person name="Grimwood J."/>
            <person name="Jenkins J."/>
            <person name="Shu S."/>
            <person name="Prochnik S."/>
            <person name="Xin M."/>
            <person name="Ma C."/>
            <person name="Schmutz J."/>
            <person name="Wing R.A."/>
            <person name="Mitchell-Olds T."/>
            <person name="Schumaker K.S."/>
            <person name="Wang X."/>
        </authorList>
    </citation>
    <scope>NUCLEOTIDE SEQUENCE [LARGE SCALE GENOMIC DNA]</scope>
</reference>
<feature type="compositionally biased region" description="Basic and acidic residues" evidence="1">
    <location>
        <begin position="1"/>
        <end position="12"/>
    </location>
</feature>
<proteinExistence type="predicted"/>
<dbReference type="KEGG" id="eus:EUTSA_v10026949mg"/>
<dbReference type="eggNOG" id="KOG1987">
    <property type="taxonomic scope" value="Eukaryota"/>
</dbReference>